<dbReference type="EMBL" id="JBHTIW010000002">
    <property type="protein sequence ID" value="MFD0918876.1"/>
    <property type="molecule type" value="Genomic_DNA"/>
</dbReference>
<gene>
    <name evidence="1" type="ORF">ACFQ16_03890</name>
</gene>
<sequence length="151" mass="16969">MYESHDAMHVCETGCLHYQLMDTRWCATYARQLAAGNRDDIRRVEGDITGMDTHVGLAPTSPGRIRITIIDIDPDTALRADLSVPVLVVEVGTPNGPSPVVIDGWDQIYRARCEGRQTLPTIALGPETELQCRVHCPQREHRAWRGLLRFH</sequence>
<accession>A0ABW3FK51</accession>
<dbReference type="RefSeq" id="WP_345601431.1">
    <property type="nucleotide sequence ID" value="NZ_BAABLT010000033.1"/>
</dbReference>
<keyword evidence="2" id="KW-1185">Reference proteome</keyword>
<organism evidence="1 2">
    <name type="scientific">Saccharopolyspora rosea</name>
    <dbReference type="NCBI Taxonomy" id="524884"/>
    <lineage>
        <taxon>Bacteria</taxon>
        <taxon>Bacillati</taxon>
        <taxon>Actinomycetota</taxon>
        <taxon>Actinomycetes</taxon>
        <taxon>Pseudonocardiales</taxon>
        <taxon>Pseudonocardiaceae</taxon>
        <taxon>Saccharopolyspora</taxon>
    </lineage>
</organism>
<proteinExistence type="predicted"/>
<name>A0ABW3FK51_9PSEU</name>
<reference evidence="2" key="1">
    <citation type="journal article" date="2019" name="Int. J. Syst. Evol. Microbiol.">
        <title>The Global Catalogue of Microorganisms (GCM) 10K type strain sequencing project: providing services to taxonomists for standard genome sequencing and annotation.</title>
        <authorList>
            <consortium name="The Broad Institute Genomics Platform"/>
            <consortium name="The Broad Institute Genome Sequencing Center for Infectious Disease"/>
            <person name="Wu L."/>
            <person name="Ma J."/>
        </authorList>
    </citation>
    <scope>NUCLEOTIDE SEQUENCE [LARGE SCALE GENOMIC DNA]</scope>
    <source>
        <strain evidence="2">CCUG 56401</strain>
    </source>
</reference>
<dbReference type="Proteomes" id="UP001597018">
    <property type="component" value="Unassembled WGS sequence"/>
</dbReference>
<evidence type="ECO:0000313" key="2">
    <source>
        <dbReference type="Proteomes" id="UP001597018"/>
    </source>
</evidence>
<protein>
    <submittedName>
        <fullName evidence="1">Uncharacterized protein</fullName>
    </submittedName>
</protein>
<evidence type="ECO:0000313" key="1">
    <source>
        <dbReference type="EMBL" id="MFD0918876.1"/>
    </source>
</evidence>
<comment type="caution">
    <text evidence="1">The sequence shown here is derived from an EMBL/GenBank/DDBJ whole genome shotgun (WGS) entry which is preliminary data.</text>
</comment>